<organism evidence="1 2">
    <name type="scientific">Halpernia humi</name>
    <dbReference type="NCBI Taxonomy" id="493375"/>
    <lineage>
        <taxon>Bacteria</taxon>
        <taxon>Pseudomonadati</taxon>
        <taxon>Bacteroidota</taxon>
        <taxon>Flavobacteriia</taxon>
        <taxon>Flavobacteriales</taxon>
        <taxon>Weeksellaceae</taxon>
        <taxon>Chryseobacterium group</taxon>
        <taxon>Halpernia</taxon>
    </lineage>
</organism>
<dbReference type="EMBL" id="FNUS01000003">
    <property type="protein sequence ID" value="SEG21610.1"/>
    <property type="molecule type" value="Genomic_DNA"/>
</dbReference>
<sequence>MKFIPLFLLFSIFCFSQKISFVYDIKYKLSSDESEKPNSETMILDIENTNSVFRQLMDKKSDSLTQNNKNGMFTLGVENQFYVKKNLKDNSIIKIITYLHNNYALPITEKLNWKILTDQKVIGKYKSQKAEVNYGGRKWTAWFTSELSYNDGPYIFNGLPGLILSIEDDKTDYSFNLIQVKKLGDLFDIRLKSIPIDWTKYQNLAKSFYNDPYDLNSKLGKTVTFTDANGKQLDINQLSKNRQKDIIENNNPIELNHKINYK</sequence>
<dbReference type="NCBIfam" id="TIGR01200">
    <property type="entry name" value="GLPGLI"/>
    <property type="match status" value="1"/>
</dbReference>
<evidence type="ECO:0000313" key="2">
    <source>
        <dbReference type="Proteomes" id="UP000236738"/>
    </source>
</evidence>
<protein>
    <submittedName>
        <fullName evidence="1">GLPGLI family protein</fullName>
    </submittedName>
</protein>
<dbReference type="Proteomes" id="UP000236738">
    <property type="component" value="Unassembled WGS sequence"/>
</dbReference>
<dbReference type="InterPro" id="IPR005901">
    <property type="entry name" value="GLPGLI"/>
</dbReference>
<accession>A0A1H5YDA1</accession>
<reference evidence="2" key="1">
    <citation type="submission" date="2016-10" db="EMBL/GenBank/DDBJ databases">
        <authorList>
            <person name="Varghese N."/>
            <person name="Submissions S."/>
        </authorList>
    </citation>
    <scope>NUCLEOTIDE SEQUENCE [LARGE SCALE GENOMIC DNA]</scope>
    <source>
        <strain evidence="2">DSM 21580</strain>
    </source>
</reference>
<dbReference type="Pfam" id="PF09697">
    <property type="entry name" value="Porph_ging"/>
    <property type="match status" value="1"/>
</dbReference>
<evidence type="ECO:0000313" key="1">
    <source>
        <dbReference type="EMBL" id="SEG21610.1"/>
    </source>
</evidence>
<name>A0A1H5YDA1_9FLAO</name>
<dbReference type="AlphaFoldDB" id="A0A1H5YDA1"/>
<proteinExistence type="predicted"/>
<dbReference type="OrthoDB" id="1440774at2"/>
<gene>
    <name evidence="1" type="ORF">SAMN05421847_1766</name>
</gene>
<keyword evidence="2" id="KW-1185">Reference proteome</keyword>
<dbReference type="RefSeq" id="WP_103913719.1">
    <property type="nucleotide sequence ID" value="NZ_FNUS01000003.1"/>
</dbReference>